<dbReference type="PROSITE" id="PS52053">
    <property type="entry name" value="NEL"/>
    <property type="match status" value="1"/>
</dbReference>
<accession>A0A7Y8CBN8</accession>
<dbReference type="GO" id="GO:0005576">
    <property type="term" value="C:extracellular region"/>
    <property type="evidence" value="ECO:0007669"/>
    <property type="project" value="UniProtKB-UniRule"/>
</dbReference>
<keyword evidence="4" id="KW-0677">Repeat</keyword>
<feature type="domain" description="NEL" evidence="7">
    <location>
        <begin position="1056"/>
        <end position="1174"/>
    </location>
</feature>
<reference evidence="8 9" key="1">
    <citation type="submission" date="2020-04" db="EMBL/GenBank/DDBJ databases">
        <title>Molecular characterization of pseudomonads from Agaricus bisporus reveal novel blotch 2 pathogens in Western Europe.</title>
        <authorList>
            <person name="Taparia T."/>
            <person name="Krijger M."/>
            <person name="Haynes E."/>
            <person name="Elpinstone J.G."/>
            <person name="Noble R."/>
            <person name="Van Der Wolf J."/>
        </authorList>
    </citation>
    <scope>NUCLEOTIDE SEQUENCE [LARGE SCALE GENOMIC DNA]</scope>
    <source>
        <strain evidence="8 9">IPO3738</strain>
    </source>
</reference>
<name>A0A7Y8CBN8_9PSED</name>
<comment type="catalytic activity">
    <reaction evidence="1">
        <text>S-ubiquitinyl-[E2 ubiquitin-conjugating enzyme]-L-cysteine + [acceptor protein]-L-lysine = [E2 ubiquitin-conjugating enzyme]-L-cysteine + N(6)-ubiquitinyl-[acceptor protein]-L-lysine.</text>
        <dbReference type="EC" id="2.3.2.27"/>
    </reaction>
</comment>
<evidence type="ECO:0000256" key="6">
    <source>
        <dbReference type="PROSITE-ProRule" id="PRU01398"/>
    </source>
</evidence>
<dbReference type="GO" id="GO:0061630">
    <property type="term" value="F:ubiquitin protein ligase activity"/>
    <property type="evidence" value="ECO:0007669"/>
    <property type="project" value="UniProtKB-EC"/>
</dbReference>
<dbReference type="EC" id="2.3.2.27" evidence="2"/>
<keyword evidence="5" id="KW-0843">Virulence</keyword>
<dbReference type="Pfam" id="PF13855">
    <property type="entry name" value="LRR_8"/>
    <property type="match status" value="1"/>
</dbReference>
<dbReference type="AlphaFoldDB" id="A0A7Y8CBN8"/>
<keyword evidence="6" id="KW-0964">Secreted</keyword>
<comment type="similarity">
    <text evidence="6">Belongs to the LRR-containing bacterial E3 ligase family.</text>
</comment>
<dbReference type="Proteomes" id="UP000517547">
    <property type="component" value="Unassembled WGS sequence"/>
</dbReference>
<dbReference type="Pfam" id="PF20178">
    <property type="entry name" value="ToxA_N"/>
    <property type="match status" value="1"/>
</dbReference>
<evidence type="ECO:0000256" key="3">
    <source>
        <dbReference type="ARBA" id="ARBA00022614"/>
    </source>
</evidence>
<dbReference type="InterPro" id="IPR032675">
    <property type="entry name" value="LRR_dom_sf"/>
</dbReference>
<dbReference type="InterPro" id="IPR001611">
    <property type="entry name" value="Leu-rich_rpt"/>
</dbReference>
<protein>
    <recommendedName>
        <fullName evidence="2">RING-type E3 ubiquitin transferase</fullName>
        <ecNumber evidence="2">2.3.2.27</ecNumber>
    </recommendedName>
</protein>
<keyword evidence="6" id="KW-0832">Ubl conjugation</keyword>
<keyword evidence="6" id="KW-0833">Ubl conjugation pathway</keyword>
<dbReference type="Gene3D" id="3.80.10.10">
    <property type="entry name" value="Ribonuclease Inhibitor"/>
    <property type="match status" value="1"/>
</dbReference>
<dbReference type="SMART" id="SM00369">
    <property type="entry name" value="LRR_TYP"/>
    <property type="match status" value="4"/>
</dbReference>
<keyword evidence="3" id="KW-0433">Leucine-rich repeat</keyword>
<dbReference type="PANTHER" id="PTHR24366">
    <property type="entry name" value="IG(IMMUNOGLOBULIN) AND LRR(LEUCINE RICH REPEAT) DOMAINS"/>
    <property type="match status" value="1"/>
</dbReference>
<evidence type="ECO:0000259" key="7">
    <source>
        <dbReference type="PROSITE" id="PS52053"/>
    </source>
</evidence>
<evidence type="ECO:0000313" key="8">
    <source>
        <dbReference type="EMBL" id="NWC12056.1"/>
    </source>
</evidence>
<comment type="caution">
    <text evidence="8">The sequence shown here is derived from an EMBL/GenBank/DDBJ whole genome shotgun (WGS) entry which is preliminary data.</text>
</comment>
<dbReference type="Pfam" id="PF14496">
    <property type="entry name" value="NEL"/>
    <property type="match status" value="1"/>
</dbReference>
<gene>
    <name evidence="8" type="ORF">HX845_00205</name>
</gene>
<dbReference type="SUPFAM" id="SSF52058">
    <property type="entry name" value="L domain-like"/>
    <property type="match status" value="1"/>
</dbReference>
<proteinExistence type="inferred from homology"/>
<feature type="active site" description="Glycyl thioester intermediate" evidence="6">
    <location>
        <position position="1154"/>
    </location>
</feature>
<keyword evidence="6" id="KW-0808">Transferase</keyword>
<organism evidence="8 9">
    <name type="scientific">Pseudomonas gingeri</name>
    <dbReference type="NCBI Taxonomy" id="117681"/>
    <lineage>
        <taxon>Bacteria</taxon>
        <taxon>Pseudomonadati</taxon>
        <taxon>Pseudomonadota</taxon>
        <taxon>Gammaproteobacteria</taxon>
        <taxon>Pseudomonadales</taxon>
        <taxon>Pseudomonadaceae</taxon>
        <taxon>Pseudomonas</taxon>
    </lineage>
</organism>
<dbReference type="RefSeq" id="WP_103032678.1">
    <property type="nucleotide sequence ID" value="NZ_JACAQE010000001.1"/>
</dbReference>
<evidence type="ECO:0000256" key="1">
    <source>
        <dbReference type="ARBA" id="ARBA00000900"/>
    </source>
</evidence>
<evidence type="ECO:0000256" key="4">
    <source>
        <dbReference type="ARBA" id="ARBA00022737"/>
    </source>
</evidence>
<dbReference type="InterPro" id="IPR029487">
    <property type="entry name" value="NEL_dom"/>
</dbReference>
<evidence type="ECO:0000313" key="9">
    <source>
        <dbReference type="Proteomes" id="UP000517547"/>
    </source>
</evidence>
<dbReference type="GO" id="GO:0016567">
    <property type="term" value="P:protein ubiquitination"/>
    <property type="evidence" value="ECO:0007669"/>
    <property type="project" value="InterPro"/>
</dbReference>
<dbReference type="PROSITE" id="PS51450">
    <property type="entry name" value="LRR"/>
    <property type="match status" value="3"/>
</dbReference>
<evidence type="ECO:0000256" key="5">
    <source>
        <dbReference type="ARBA" id="ARBA00023026"/>
    </source>
</evidence>
<dbReference type="EMBL" id="JACAQE010000001">
    <property type="protein sequence ID" value="NWC12056.1"/>
    <property type="molecule type" value="Genomic_DNA"/>
</dbReference>
<keyword evidence="6" id="KW-1035">Host cytoplasm</keyword>
<comment type="PTM">
    <text evidence="6">Ubiquitinated in the presence of host E1 ubiquitin-activating enzyme, E2 ubiquitin-conjugating enzyme and ubiquitin.</text>
</comment>
<dbReference type="InterPro" id="IPR046673">
    <property type="entry name" value="ToxA_N"/>
</dbReference>
<dbReference type="PANTHER" id="PTHR24366:SF96">
    <property type="entry name" value="LEUCINE RICH REPEAT CONTAINING 53"/>
    <property type="match status" value="1"/>
</dbReference>
<evidence type="ECO:0000256" key="2">
    <source>
        <dbReference type="ARBA" id="ARBA00012483"/>
    </source>
</evidence>
<dbReference type="InterPro" id="IPR003591">
    <property type="entry name" value="Leu-rich_rpt_typical-subtyp"/>
</dbReference>
<sequence>MLKWLGAGEQHLLPDEQRSFRSYNVFAQNAPRYLRRRSGGCDLWAALGESMRLSEYYRAEIEASLGACTAPAAFAERLARPDARLSFLLERQRQASLLLDAHVACLNDDIARPAYDMLCRVLNHQPAGQWAGQAVRVSHLSMLGHALEGALLLAAEDALSEETRACVVYLPNEPDCPFREHASMAALSLWLAQKIDGDTDYRHVIARRVDYRRVPEFIPALLEQAREHSRAGAHWAFTMRPAGRELFSELVRLQIDKLLSEAGSQVVPADSGERTTGGAPRQGWEGLGLSTGQQALYDPPEPGWLAQAARAQGLLDLFYEGWRDWQPRNRHEMVGSMMAQVIELLELEPGQREQVFRERGEPRVSAFSDGLIVIMDRQRVLRLWNPDPRVYEQRREPPELDEPDAQGIFHDGDACYVRIDARLYRLDPQAFDGRRRLLHPTCPDAYGPLLLHNGEGAWRFAFEQPGKWSDELYLFRRLGPIAEGLCDSSIRQLLKVTNTHAALLRRLHIELLPVPGVLRESIQRWRRHKMLLDVEAVTVAAVTQAPRRFFPELPLPVEQELMADACDRQRRRLVTDEHIPLSLSEAARGCQLELAVNRVIGDLFLNAPATFETDRLAFHLLEHLPGWPDSLRVELRYERKDGGQPQTFVLGPESAALAWRLSASEQRRDEYRVLNALDKPTASAGSLMQAVLLALLPEQRSALGFDSSQPGALREALAELAAKQRRLVARLQASGPLALPEPPQGYPLWELAGEDRQWQCLSNRVSRLYPLLSATQISVYLQSAGTLEQADRQLATRERECEQLRSQLLFWAESADDSSDRAASRRQLAYSIKRAWEQGGWQHAGETRRVTLDMQGMHVGRLPELHWQIDFSHVSELIGRDMALTDADQAFFTGFTGLRRLDLSDNRLTALPDALSEMPHLTRLCLQGNRIGLDAPGVALLAQMSALECLNLNDNPLGQVPDLSGLPALRQLMLRATGIDRWPVGLFPRSSLEALDLRDNRLTQLPTGLFNVPAVLTRHIGLQNNPWSVESLGQLAGLRQNPGVSLGVLPFPPRGGEQAQEDAWIEPYAPAALTTLGSHAPLSAPRTNWRRLRAEPMADGFFVLLWRLHLWAQELDVATQEDTARRVATLVEACVNHGTLREAVFLYADGPRGCTETLETQLVDLEQLVATTSF</sequence>